<dbReference type="RefSeq" id="XP_072798838.1">
    <property type="nucleotide sequence ID" value="XM_072942737.1"/>
</dbReference>
<organism evidence="3 4">
    <name type="scientific">Vicugna pacos</name>
    <name type="common">Alpaca</name>
    <name type="synonym">Lama pacos</name>
    <dbReference type="NCBI Taxonomy" id="30538"/>
    <lineage>
        <taxon>Eukaryota</taxon>
        <taxon>Metazoa</taxon>
        <taxon>Chordata</taxon>
        <taxon>Craniata</taxon>
        <taxon>Vertebrata</taxon>
        <taxon>Euteleostomi</taxon>
        <taxon>Mammalia</taxon>
        <taxon>Eutheria</taxon>
        <taxon>Laurasiatheria</taxon>
        <taxon>Artiodactyla</taxon>
        <taxon>Tylopoda</taxon>
        <taxon>Camelidae</taxon>
        <taxon>Vicugna</taxon>
    </lineage>
</organism>
<evidence type="ECO:0000313" key="4">
    <source>
        <dbReference type="RefSeq" id="XP_072798838.1"/>
    </source>
</evidence>
<comment type="similarity">
    <text evidence="1">Belongs to the PRR23 family.</text>
</comment>
<dbReference type="PANTHER" id="PTHR31813">
    <property type="entry name" value="PROLINE-RICH PROTEIN 23B"/>
    <property type="match status" value="1"/>
</dbReference>
<protein>
    <submittedName>
        <fullName evidence="4">Proline-rich protein 23C</fullName>
    </submittedName>
</protein>
<dbReference type="GeneID" id="102525426"/>
<evidence type="ECO:0000256" key="2">
    <source>
        <dbReference type="SAM" id="MobiDB-lite"/>
    </source>
</evidence>
<feature type="region of interest" description="Disordered" evidence="2">
    <location>
        <begin position="225"/>
        <end position="255"/>
    </location>
</feature>
<accession>A0ABM5BR17</accession>
<evidence type="ECO:0000313" key="3">
    <source>
        <dbReference type="Proteomes" id="UP001652581"/>
    </source>
</evidence>
<feature type="region of interest" description="Disordered" evidence="2">
    <location>
        <begin position="177"/>
        <end position="210"/>
    </location>
</feature>
<evidence type="ECO:0000256" key="1">
    <source>
        <dbReference type="ARBA" id="ARBA00009113"/>
    </source>
</evidence>
<reference evidence="4" key="2">
    <citation type="submission" date="2025-08" db="UniProtKB">
        <authorList>
            <consortium name="RefSeq"/>
        </authorList>
    </citation>
    <scope>IDENTIFICATION</scope>
</reference>
<dbReference type="Pfam" id="PF10630">
    <property type="entry name" value="DUF2476"/>
    <property type="match status" value="1"/>
</dbReference>
<keyword evidence="3" id="KW-1185">Reference proteome</keyword>
<reference evidence="3" key="1">
    <citation type="submission" date="2025-05" db="UniProtKB">
        <authorList>
            <consortium name="RefSeq"/>
        </authorList>
    </citation>
    <scope>NUCLEOTIDE SEQUENCE [LARGE SCALE GENOMIC DNA]</scope>
</reference>
<feature type="region of interest" description="Disordered" evidence="2">
    <location>
        <begin position="1"/>
        <end position="53"/>
    </location>
</feature>
<proteinExistence type="inferred from homology"/>
<feature type="compositionally biased region" description="Polar residues" evidence="2">
    <location>
        <begin position="201"/>
        <end position="210"/>
    </location>
</feature>
<dbReference type="InterPro" id="IPR018903">
    <property type="entry name" value="PRR23"/>
</dbReference>
<dbReference type="Proteomes" id="UP001652581">
    <property type="component" value="Chromosome 1"/>
</dbReference>
<name>A0ABM5BR17_VICPA</name>
<gene>
    <name evidence="4" type="primary">LOC102525426</name>
</gene>
<sequence>MGSRPRSPSAYSVDRWGPQAEGAGPAKRRRTNEPSDPESEAASSPDNLTRPRAADARTSVVVLDADCALYLPLDDVDLVLEPEATSVQQVSLRDHTVMVVPETLLASVTECLGGQGHSSLGLEQGALLSAPGEYIALEQGFLYGSVPEIAAQEEVSEEDVDAEFLLPGMEAAAGSVAGLRSPARRASDPDMLGLVPEPSPRASNPSPETCSPYQGYNLDFHLLEPLPDSPLQPLPPSPNPAPHERPQRPHGPARKAQRCLFPESVASLNSSPPGLGAGQSLMILVLCILPTGQESQQADIFLDAHCIAEFGISG</sequence>
<feature type="compositionally biased region" description="Pro residues" evidence="2">
    <location>
        <begin position="227"/>
        <end position="241"/>
    </location>
</feature>
<dbReference type="PANTHER" id="PTHR31813:SF4">
    <property type="entry name" value="PROLINE-RICH PROTEIN 23A"/>
    <property type="match status" value="1"/>
</dbReference>